<sequence length="1095" mass="118352">MARLRKEKGEKAKVAAAGPSKPAKHAKAKRKSAGDADLKSDLLRDQILALGGDEGDMELLKDVDDAGGVQLGGSIDKNLARDVSNVLKGLNLSTHEPSESPTKGDTKKDKSGKKTKPEKADETKTKKPAKDAHKKQAPKPEKVSKAKPADAEPSTSKPERVSAPAAPPASSSKLLVPAANDWYNVVAPLGPAPSVPTPSAAQIASLTTRAATLHSADLATHSAAPNASLVSSSSDHAFLKNILASGTLSDRLSALTLMVQSSPVHNTRALETLKGMAEKGKGGGSGAKDGEKGQGKPGGRDERLKAARAIVDWWVGGGAPGRKLKYFRDQPLLHPDVTDQHLVLWYFEDWMKKFFFSFLQILEALSLDTLIYVRTQALSFIFTLLRDTPEQEHNLMRLLVNKLGDTEKSICSRASYHLLQLLQAHPAMKSIVIRETTALIMRPSSAAPASALSQPTAAGPKIHIKFADDDKKKPAPAKPQERSTWNAHARYYAAITFNQIVLSTSEEDRKAARSLMDVYFQLFREVVGEHSGAIDADDKADEPEEMSAKDGKSRDKGRTPRPKDAKGKAKEVLGAAGFAEVQDESSRLVSAILTGVNRAVPFARFGGQDVEFHRHMDTLFLIVHTSTFNITLQALTLISHIVAALPPTASADPSSSSQGTVAARYFRTLYATLLDPRLFISNKHAMYLNLLFKSLKNDTNLERLKAFVKRFCQVLVGGFGGTEFIAGGLWLLGELFDAVPGLRNVVSKPPPAPSTDAEQDAYDPRKRDPQYAHASLSPLWELTPLLHHAHPTVSLLARQLLSRQPLTSSPDLSLHTLTHFLDRFVYKNPKKLKAKGASIMQPTSADGDGVRKLKGDLQEGPVNEEGWWRRSKGSVPLFFHQYFSKKHEKDTAKAAKVDKRRQKRGSDEEESGSELDAAGGGGAEDASDESDVEEDEIWKAMKASMPDVAGAEAEDDLSGDSDDLPSGLDDSDDEPELDASDAGGSEPNLDSDDEDEGIADSDGEDAFSLAEASDADDLVDLDDMPAGLVDFEGPESAASDAAPEEWSGFGAASGGKRKHEDDDKSRARKKKRALPTFASYEDYAKMIDDGSEDNI</sequence>
<accession>A0ACB8S281</accession>
<evidence type="ECO:0000313" key="2">
    <source>
        <dbReference type="Proteomes" id="UP000814033"/>
    </source>
</evidence>
<reference evidence="1" key="2">
    <citation type="journal article" date="2022" name="New Phytol.">
        <title>Evolutionary transition to the ectomycorrhizal habit in the genomes of a hyperdiverse lineage of mushroom-forming fungi.</title>
        <authorList>
            <person name="Looney B."/>
            <person name="Miyauchi S."/>
            <person name="Morin E."/>
            <person name="Drula E."/>
            <person name="Courty P.E."/>
            <person name="Kohler A."/>
            <person name="Kuo A."/>
            <person name="LaButti K."/>
            <person name="Pangilinan J."/>
            <person name="Lipzen A."/>
            <person name="Riley R."/>
            <person name="Andreopoulos W."/>
            <person name="He G."/>
            <person name="Johnson J."/>
            <person name="Nolan M."/>
            <person name="Tritt A."/>
            <person name="Barry K.W."/>
            <person name="Grigoriev I.V."/>
            <person name="Nagy L.G."/>
            <person name="Hibbett D."/>
            <person name="Henrissat B."/>
            <person name="Matheny P.B."/>
            <person name="Labbe J."/>
            <person name="Martin F.M."/>
        </authorList>
    </citation>
    <scope>NUCLEOTIDE SEQUENCE</scope>
    <source>
        <strain evidence="1">FP105234-sp</strain>
    </source>
</reference>
<keyword evidence="2" id="KW-1185">Reference proteome</keyword>
<organism evidence="1 2">
    <name type="scientific">Auriscalpium vulgare</name>
    <dbReference type="NCBI Taxonomy" id="40419"/>
    <lineage>
        <taxon>Eukaryota</taxon>
        <taxon>Fungi</taxon>
        <taxon>Dikarya</taxon>
        <taxon>Basidiomycota</taxon>
        <taxon>Agaricomycotina</taxon>
        <taxon>Agaricomycetes</taxon>
        <taxon>Russulales</taxon>
        <taxon>Auriscalpiaceae</taxon>
        <taxon>Auriscalpium</taxon>
    </lineage>
</organism>
<proteinExistence type="predicted"/>
<dbReference type="EMBL" id="MU275865">
    <property type="protein sequence ID" value="KAI0050110.1"/>
    <property type="molecule type" value="Genomic_DNA"/>
</dbReference>
<comment type="caution">
    <text evidence="1">The sequence shown here is derived from an EMBL/GenBank/DDBJ whole genome shotgun (WGS) entry which is preliminary data.</text>
</comment>
<protein>
    <submittedName>
        <fullName evidence="1">CBF-domain-containing protein</fullName>
    </submittedName>
</protein>
<dbReference type="Proteomes" id="UP000814033">
    <property type="component" value="Unassembled WGS sequence"/>
</dbReference>
<evidence type="ECO:0000313" key="1">
    <source>
        <dbReference type="EMBL" id="KAI0050110.1"/>
    </source>
</evidence>
<reference evidence="1" key="1">
    <citation type="submission" date="2021-02" db="EMBL/GenBank/DDBJ databases">
        <authorList>
            <consortium name="DOE Joint Genome Institute"/>
            <person name="Ahrendt S."/>
            <person name="Looney B.P."/>
            <person name="Miyauchi S."/>
            <person name="Morin E."/>
            <person name="Drula E."/>
            <person name="Courty P.E."/>
            <person name="Chicoki N."/>
            <person name="Fauchery L."/>
            <person name="Kohler A."/>
            <person name="Kuo A."/>
            <person name="Labutti K."/>
            <person name="Pangilinan J."/>
            <person name="Lipzen A."/>
            <person name="Riley R."/>
            <person name="Andreopoulos W."/>
            <person name="He G."/>
            <person name="Johnson J."/>
            <person name="Barry K.W."/>
            <person name="Grigoriev I.V."/>
            <person name="Nagy L."/>
            <person name="Hibbett D."/>
            <person name="Henrissat B."/>
            <person name="Matheny P.B."/>
            <person name="Labbe J."/>
            <person name="Martin F."/>
        </authorList>
    </citation>
    <scope>NUCLEOTIDE SEQUENCE</scope>
    <source>
        <strain evidence="1">FP105234-sp</strain>
    </source>
</reference>
<name>A0ACB8S281_9AGAM</name>
<gene>
    <name evidence="1" type="ORF">FA95DRAFT_1641432</name>
</gene>